<dbReference type="Proteomes" id="UP000318582">
    <property type="component" value="Unassembled WGS sequence"/>
</dbReference>
<dbReference type="SUPFAM" id="SSF53901">
    <property type="entry name" value="Thiolase-like"/>
    <property type="match status" value="2"/>
</dbReference>
<dbReference type="PANTHER" id="PTHR11712:SF336">
    <property type="entry name" value="3-OXOACYL-[ACYL-CARRIER-PROTEIN] SYNTHASE, MITOCHONDRIAL"/>
    <property type="match status" value="1"/>
</dbReference>
<dbReference type="FunFam" id="3.40.47.10:FF:000015">
    <property type="entry name" value="3-oxoacyl-[acyl-carrier-protein] synthase, mitochondrial"/>
    <property type="match status" value="1"/>
</dbReference>
<comment type="caution">
    <text evidence="13">The sequence shown here is derived from an EMBL/GenBank/DDBJ whole genome shotgun (WGS) entry which is preliminary data.</text>
</comment>
<name>A0A507EI08_9FUNG</name>
<dbReference type="Pfam" id="PF00109">
    <property type="entry name" value="ketoacyl-synt"/>
    <property type="match status" value="1"/>
</dbReference>
<keyword evidence="4 9" id="KW-0808">Transferase</keyword>
<comment type="similarity">
    <text evidence="2 9 11">Belongs to the thiolase-like superfamily. Beta-ketoacyl-ACP synthases family.</text>
</comment>
<evidence type="ECO:0000256" key="11">
    <source>
        <dbReference type="RuleBase" id="RU003694"/>
    </source>
</evidence>
<organism evidence="13 14">
    <name type="scientific">Powellomyces hirtus</name>
    <dbReference type="NCBI Taxonomy" id="109895"/>
    <lineage>
        <taxon>Eukaryota</taxon>
        <taxon>Fungi</taxon>
        <taxon>Fungi incertae sedis</taxon>
        <taxon>Chytridiomycota</taxon>
        <taxon>Chytridiomycota incertae sedis</taxon>
        <taxon>Chytridiomycetes</taxon>
        <taxon>Spizellomycetales</taxon>
        <taxon>Powellomycetaceae</taxon>
        <taxon>Powellomyces</taxon>
    </lineage>
</organism>
<evidence type="ECO:0000256" key="6">
    <source>
        <dbReference type="ARBA" id="ARBA00023098"/>
    </source>
</evidence>
<dbReference type="PROSITE" id="PS00606">
    <property type="entry name" value="KS3_1"/>
    <property type="match status" value="1"/>
</dbReference>
<evidence type="ECO:0000256" key="9">
    <source>
        <dbReference type="PIRNR" id="PIRNR000447"/>
    </source>
</evidence>
<evidence type="ECO:0000259" key="12">
    <source>
        <dbReference type="PROSITE" id="PS52004"/>
    </source>
</evidence>
<dbReference type="NCBIfam" id="TIGR03150">
    <property type="entry name" value="fabF"/>
    <property type="match status" value="1"/>
</dbReference>
<dbReference type="STRING" id="109895.A0A507EI08"/>
<keyword evidence="14" id="KW-1185">Reference proteome</keyword>
<dbReference type="GO" id="GO:0004315">
    <property type="term" value="F:3-oxoacyl-[acyl-carrier-protein] synthase activity"/>
    <property type="evidence" value="ECO:0007669"/>
    <property type="project" value="InterPro"/>
</dbReference>
<evidence type="ECO:0000256" key="2">
    <source>
        <dbReference type="ARBA" id="ARBA00008467"/>
    </source>
</evidence>
<comment type="pathway">
    <text evidence="1">Lipid metabolism; fatty acid biosynthesis.</text>
</comment>
<feature type="domain" description="Ketosynthase family 3 (KS3)" evidence="12">
    <location>
        <begin position="4"/>
        <end position="433"/>
    </location>
</feature>
<dbReference type="InterPro" id="IPR018201">
    <property type="entry name" value="Ketoacyl_synth_AS"/>
</dbReference>
<evidence type="ECO:0000256" key="4">
    <source>
        <dbReference type="ARBA" id="ARBA00022679"/>
    </source>
</evidence>
<dbReference type="NCBIfam" id="NF005589">
    <property type="entry name" value="PRK07314.1"/>
    <property type="match status" value="1"/>
</dbReference>
<evidence type="ECO:0000313" key="14">
    <source>
        <dbReference type="Proteomes" id="UP000318582"/>
    </source>
</evidence>
<gene>
    <name evidence="13" type="ORF">PhCBS80983_g00089</name>
</gene>
<keyword evidence="8" id="KW-0012">Acyltransferase</keyword>
<keyword evidence="5" id="KW-0276">Fatty acid metabolism</keyword>
<dbReference type="GO" id="GO:0006633">
    <property type="term" value="P:fatty acid biosynthetic process"/>
    <property type="evidence" value="ECO:0007669"/>
    <property type="project" value="UniProtKB-KW"/>
</dbReference>
<keyword evidence="3 9" id="KW-0444">Lipid biosynthesis</keyword>
<dbReference type="InterPro" id="IPR016039">
    <property type="entry name" value="Thiolase-like"/>
</dbReference>
<dbReference type="Pfam" id="PF02801">
    <property type="entry name" value="Ketoacyl-synt_C"/>
    <property type="match status" value="1"/>
</dbReference>
<dbReference type="EMBL" id="QEAQ01000001">
    <property type="protein sequence ID" value="TPX62838.1"/>
    <property type="molecule type" value="Genomic_DNA"/>
</dbReference>
<dbReference type="PIRSF" id="PIRSF000447">
    <property type="entry name" value="KAS_II"/>
    <property type="match status" value="1"/>
</dbReference>
<accession>A0A507EI08</accession>
<dbReference type="InterPro" id="IPR000794">
    <property type="entry name" value="Beta-ketoacyl_synthase"/>
</dbReference>
<dbReference type="FunFam" id="3.40.47.10:FF:000024">
    <property type="entry name" value="3-oxoacyl-[acyl-carrier-protein] synthase, mitochondrial"/>
    <property type="match status" value="1"/>
</dbReference>
<dbReference type="Gene3D" id="3.40.47.10">
    <property type="match status" value="2"/>
</dbReference>
<evidence type="ECO:0000256" key="10">
    <source>
        <dbReference type="PIRSR" id="PIRSR000447-1"/>
    </source>
</evidence>
<protein>
    <recommendedName>
        <fullName evidence="9">3-oxoacyl-[acyl-carrier-protein] synthase</fullName>
    </recommendedName>
</protein>
<sequence>MSLPRRVVVTGLGLTTPLGTGVQHTWSRLLAAKSGVVSLKGVTHEQTGQTYDAIPSQVAGLVPKSGPGAFRVEDWLRKGDARNMSQFMHYASSAAQQAVEDSGWSPTRDEDKERTGVCFGSGIGSLDDVASTSASFAENGLRKISPFFVPKILINLAAGHISMKYGFQGPNHAVATACTTGAHSIGDAMRFILFGDADVMVAGASEASISPLAMAGFAKARALSTIHNEQPETASRPFDSARDGFVIGEGAGCMVLEEYSHAVKRGARIYAEIRGYGLSADAYQITAPHEDGRGAARAMQNAFNHAKMNASDIDYINAHATSTGLGDLSETRAIKVVFGSHADKIAVSATKSAIGHLLGAAGAVEAVFTVLALYHNALPPTLNLHNRDPEFTLDYVPLEARDMAQANDGKGVRAAITNSFGFGGTNASLLFAKI</sequence>
<feature type="active site" description="For beta-ketoacyl synthase activity" evidence="10">
    <location>
        <position position="178"/>
    </location>
</feature>
<dbReference type="GO" id="GO:0005739">
    <property type="term" value="C:mitochondrion"/>
    <property type="evidence" value="ECO:0007669"/>
    <property type="project" value="TreeGrafter"/>
</dbReference>
<dbReference type="InterPro" id="IPR014031">
    <property type="entry name" value="Ketoacyl_synth_C"/>
</dbReference>
<dbReference type="AlphaFoldDB" id="A0A507EI08"/>
<dbReference type="InterPro" id="IPR014030">
    <property type="entry name" value="Ketoacyl_synth_N"/>
</dbReference>
<dbReference type="PANTHER" id="PTHR11712">
    <property type="entry name" value="POLYKETIDE SYNTHASE-RELATED"/>
    <property type="match status" value="1"/>
</dbReference>
<dbReference type="InterPro" id="IPR017568">
    <property type="entry name" value="3-oxoacyl-ACP_synth-2"/>
</dbReference>
<keyword evidence="6" id="KW-0443">Lipid metabolism</keyword>
<dbReference type="PROSITE" id="PS52004">
    <property type="entry name" value="KS3_2"/>
    <property type="match status" value="1"/>
</dbReference>
<dbReference type="InterPro" id="IPR020841">
    <property type="entry name" value="PKS_Beta-ketoAc_synthase_dom"/>
</dbReference>
<evidence type="ECO:0000256" key="8">
    <source>
        <dbReference type="ARBA" id="ARBA00023315"/>
    </source>
</evidence>
<evidence type="ECO:0000256" key="1">
    <source>
        <dbReference type="ARBA" id="ARBA00005194"/>
    </source>
</evidence>
<reference evidence="13 14" key="1">
    <citation type="journal article" date="2019" name="Sci. Rep.">
        <title>Comparative genomics of chytrid fungi reveal insights into the obligate biotrophic and pathogenic lifestyle of Synchytrium endobioticum.</title>
        <authorList>
            <person name="van de Vossenberg B.T.L.H."/>
            <person name="Warris S."/>
            <person name="Nguyen H.D.T."/>
            <person name="van Gent-Pelzer M.P.E."/>
            <person name="Joly D.L."/>
            <person name="van de Geest H.C."/>
            <person name="Bonants P.J.M."/>
            <person name="Smith D.S."/>
            <person name="Levesque C.A."/>
            <person name="van der Lee T.A.J."/>
        </authorList>
    </citation>
    <scope>NUCLEOTIDE SEQUENCE [LARGE SCALE GENOMIC DNA]</scope>
    <source>
        <strain evidence="13 14">CBS 809.83</strain>
    </source>
</reference>
<dbReference type="SMART" id="SM00825">
    <property type="entry name" value="PKS_KS"/>
    <property type="match status" value="1"/>
</dbReference>
<evidence type="ECO:0000256" key="3">
    <source>
        <dbReference type="ARBA" id="ARBA00022516"/>
    </source>
</evidence>
<dbReference type="CDD" id="cd00834">
    <property type="entry name" value="KAS_I_II"/>
    <property type="match status" value="1"/>
</dbReference>
<evidence type="ECO:0000256" key="7">
    <source>
        <dbReference type="ARBA" id="ARBA00023160"/>
    </source>
</evidence>
<proteinExistence type="inferred from homology"/>
<evidence type="ECO:0000256" key="5">
    <source>
        <dbReference type="ARBA" id="ARBA00022832"/>
    </source>
</evidence>
<evidence type="ECO:0000313" key="13">
    <source>
        <dbReference type="EMBL" id="TPX62838.1"/>
    </source>
</evidence>
<keyword evidence="7 9" id="KW-0275">Fatty acid biosynthesis</keyword>